<protein>
    <recommendedName>
        <fullName evidence="1">LysM domain-containing protein</fullName>
    </recommendedName>
</protein>
<dbReference type="EMBL" id="PCPH01000005">
    <property type="protein sequence ID" value="PRB88493.1"/>
    <property type="molecule type" value="Genomic_DNA"/>
</dbReference>
<feature type="domain" description="LysM" evidence="1">
    <location>
        <begin position="8"/>
        <end position="31"/>
    </location>
</feature>
<accession>A0A2S9CMX4</accession>
<dbReference type="Gene3D" id="3.10.350.10">
    <property type="entry name" value="LysM domain"/>
    <property type="match status" value="1"/>
</dbReference>
<evidence type="ECO:0000313" key="3">
    <source>
        <dbReference type="EMBL" id="PRB88493.1"/>
    </source>
</evidence>
<dbReference type="Proteomes" id="UP000238534">
    <property type="component" value="Unassembled WGS sequence"/>
</dbReference>
<dbReference type="InterPro" id="IPR036779">
    <property type="entry name" value="LysM_dom_sf"/>
</dbReference>
<gene>
    <name evidence="2" type="ORF">CQ022_19405</name>
    <name evidence="3" type="ORF">CQ033_18310</name>
</gene>
<dbReference type="OrthoDB" id="1246696at2"/>
<keyword evidence="4" id="KW-1185">Reference proteome</keyword>
<dbReference type="RefSeq" id="WP_105683949.1">
    <property type="nucleotide sequence ID" value="NZ_JBBGZD010000004.1"/>
</dbReference>
<dbReference type="Proteomes" id="UP000238325">
    <property type="component" value="Unassembled WGS sequence"/>
</dbReference>
<evidence type="ECO:0000313" key="5">
    <source>
        <dbReference type="Proteomes" id="UP000238534"/>
    </source>
</evidence>
<reference evidence="4 5" key="1">
    <citation type="submission" date="2017-09" db="EMBL/GenBank/DDBJ databases">
        <title>Genomic, metabolic, and phenotypic characteristics of bacterial isolates from the natural microbiome of the model nematode Caenorhabditis elegans.</title>
        <authorList>
            <person name="Zimmermann J."/>
            <person name="Obeng N."/>
            <person name="Yang W."/>
            <person name="Obeng O."/>
            <person name="Kissoyan K."/>
            <person name="Pees B."/>
            <person name="Dirksen P."/>
            <person name="Hoppner M."/>
            <person name="Franke A."/>
            <person name="Rosenstiel P."/>
            <person name="Leippe M."/>
            <person name="Dierking K."/>
            <person name="Kaleta C."/>
            <person name="Schulenburg H."/>
        </authorList>
    </citation>
    <scope>NUCLEOTIDE SEQUENCE [LARGE SCALE GENOMIC DNA]</scope>
    <source>
        <strain evidence="2 5">MYb25</strain>
        <strain evidence="3 4">MYb44</strain>
    </source>
</reference>
<evidence type="ECO:0000313" key="4">
    <source>
        <dbReference type="Proteomes" id="UP000238325"/>
    </source>
</evidence>
<dbReference type="InterPro" id="IPR018392">
    <property type="entry name" value="LysM"/>
</dbReference>
<sequence length="340" mass="39542">MEIDFLQYQVRNGDTLTSIASRLGMTSEELKLFHNSHCQKMDTVWFENLNDVKKIYVPTDFKTEAQKEKKRKENLPAQLSDSFFANTYTVQETFESPFESPVNIHYTVHLDLHKNKNTDQYILSYLQKDFTSKGNTPDDKVSSLSIACMQSIMPLEFTMNKQGTITGFANHKKMVEIFSGQRKELEEFYVGEVAQNYMNMFERGIQDELFLLQQFKNTLLFQTLFPKTDWFQKKTKWKEPFYLLQNSFPVQCEINTDQENEDADSILTILKGKIIELCTPQELMRGIKLQKPASEPASGTIILEYLTHKKNKNLLQAKASVLLSHEEELIHQHHINITQG</sequence>
<comment type="caution">
    <text evidence="2">The sequence shown here is derived from an EMBL/GenBank/DDBJ whole genome shotgun (WGS) entry which is preliminary data.</text>
</comment>
<evidence type="ECO:0000259" key="1">
    <source>
        <dbReference type="Pfam" id="PF01476"/>
    </source>
</evidence>
<dbReference type="Pfam" id="PF01476">
    <property type="entry name" value="LysM"/>
    <property type="match status" value="1"/>
</dbReference>
<evidence type="ECO:0000313" key="2">
    <source>
        <dbReference type="EMBL" id="PRB81838.1"/>
    </source>
</evidence>
<proteinExistence type="predicted"/>
<dbReference type="CDD" id="cd00118">
    <property type="entry name" value="LysM"/>
    <property type="match status" value="1"/>
</dbReference>
<dbReference type="AlphaFoldDB" id="A0A2S9CMX4"/>
<organism evidence="2 5">
    <name type="scientific">Chryseobacterium culicis</name>
    <dbReference type="NCBI Taxonomy" id="680127"/>
    <lineage>
        <taxon>Bacteria</taxon>
        <taxon>Pseudomonadati</taxon>
        <taxon>Bacteroidota</taxon>
        <taxon>Flavobacteriia</taxon>
        <taxon>Flavobacteriales</taxon>
        <taxon>Weeksellaceae</taxon>
        <taxon>Chryseobacterium group</taxon>
        <taxon>Chryseobacterium</taxon>
    </lineage>
</organism>
<dbReference type="EMBL" id="PCPP01000004">
    <property type="protein sequence ID" value="PRB81838.1"/>
    <property type="molecule type" value="Genomic_DNA"/>
</dbReference>
<name>A0A2S9CMX4_CHRCI</name>